<dbReference type="Pfam" id="PF09838">
    <property type="entry name" value="DUF2065"/>
    <property type="match status" value="1"/>
</dbReference>
<dbReference type="AlphaFoldDB" id="A0A090BVE0"/>
<accession>A0A090BVE0</accession>
<gene>
    <name evidence="2" type="ORF">THII_2394</name>
</gene>
<dbReference type="InterPro" id="IPR019201">
    <property type="entry name" value="DUF2065"/>
</dbReference>
<name>A0A090BVE0_9GAMM</name>
<evidence type="ECO:0000313" key="3">
    <source>
        <dbReference type="Proteomes" id="UP000031623"/>
    </source>
</evidence>
<reference evidence="2 3" key="1">
    <citation type="journal article" date="2014" name="ISME J.">
        <title>Ecophysiology of Thioploca ingrica as revealed by the complete genome sequence supplemented with proteomic evidence.</title>
        <authorList>
            <person name="Kojima H."/>
            <person name="Ogura Y."/>
            <person name="Yamamoto N."/>
            <person name="Togashi T."/>
            <person name="Mori H."/>
            <person name="Watanabe T."/>
            <person name="Nemoto F."/>
            <person name="Kurokawa K."/>
            <person name="Hayashi T."/>
            <person name="Fukui M."/>
        </authorList>
    </citation>
    <scope>NUCLEOTIDE SEQUENCE [LARGE SCALE GENOMIC DNA]</scope>
</reference>
<keyword evidence="1" id="KW-1133">Transmembrane helix</keyword>
<dbReference type="OrthoDB" id="9182237at2"/>
<protein>
    <submittedName>
        <fullName evidence="2">Putative transmembrane protein</fullName>
    </submittedName>
</protein>
<organism evidence="2 3">
    <name type="scientific">Thioploca ingrica</name>
    <dbReference type="NCBI Taxonomy" id="40754"/>
    <lineage>
        <taxon>Bacteria</taxon>
        <taxon>Pseudomonadati</taxon>
        <taxon>Pseudomonadota</taxon>
        <taxon>Gammaproteobacteria</taxon>
        <taxon>Thiotrichales</taxon>
        <taxon>Thiotrichaceae</taxon>
        <taxon>Thioploca</taxon>
    </lineage>
</organism>
<feature type="transmembrane region" description="Helical" evidence="1">
    <location>
        <begin position="5"/>
        <end position="22"/>
    </location>
</feature>
<dbReference type="KEGG" id="tig:THII_2394"/>
<evidence type="ECO:0000313" key="2">
    <source>
        <dbReference type="EMBL" id="BAP56691.1"/>
    </source>
</evidence>
<keyword evidence="1 2" id="KW-0812">Transmembrane</keyword>
<feature type="transmembrane region" description="Helical" evidence="1">
    <location>
        <begin position="42"/>
        <end position="60"/>
    </location>
</feature>
<keyword evidence="1" id="KW-0472">Membrane</keyword>
<dbReference type="Proteomes" id="UP000031623">
    <property type="component" value="Chromosome"/>
</dbReference>
<dbReference type="EMBL" id="AP014633">
    <property type="protein sequence ID" value="BAP56691.1"/>
    <property type="molecule type" value="Genomic_DNA"/>
</dbReference>
<sequence length="61" mass="6896">MWQQFGIAIALLLVIEGIIPFLSPTGWRKTLQVISEMPDEKVRLIGFVSMISGVILLYLIH</sequence>
<dbReference type="PANTHER" id="PTHR38602">
    <property type="entry name" value="INNER MEMBRANE PROTEIN-RELATED"/>
    <property type="match status" value="1"/>
</dbReference>
<dbReference type="PANTHER" id="PTHR38602:SF1">
    <property type="entry name" value="INNER MEMBRANE PROTEIN"/>
    <property type="match status" value="1"/>
</dbReference>
<dbReference type="STRING" id="40754.THII_2394"/>
<proteinExistence type="predicted"/>
<dbReference type="HOGENOM" id="CLU_179416_1_2_6"/>
<evidence type="ECO:0000256" key="1">
    <source>
        <dbReference type="SAM" id="Phobius"/>
    </source>
</evidence>
<keyword evidence="3" id="KW-1185">Reference proteome</keyword>